<evidence type="ECO:0000313" key="3">
    <source>
        <dbReference type="Proteomes" id="UP000202963"/>
    </source>
</evidence>
<accession>R4T8L9</accession>
<dbReference type="RefSeq" id="YP_008051468.1">
    <property type="nucleotide sequence ID" value="NC_021304.1"/>
</dbReference>
<dbReference type="GeneID" id="16213036"/>
<dbReference type="KEGG" id="vg:16213036"/>
<sequence length="121" mass="13459">MSNVPFFEFNQNNSGGSFAYDGDAGITHHVIIEADDARHANYLAERIGLYFDGDGDCECCGSRWYEQWDGDEGDPVPSIYGTPISEYDFSGGWMGSDPEAYVHFKDGPFQGYGFETKILTD</sequence>
<dbReference type="Proteomes" id="UP000202963">
    <property type="component" value="Segment"/>
</dbReference>
<evidence type="ECO:0000313" key="2">
    <source>
        <dbReference type="EMBL" id="AGM12164.1"/>
    </source>
</evidence>
<dbReference type="InterPro" id="IPR055720">
    <property type="entry name" value="DUF7296"/>
</dbReference>
<feature type="domain" description="DUF7296" evidence="1">
    <location>
        <begin position="5"/>
        <end position="118"/>
    </location>
</feature>
<reference evidence="2 3" key="1">
    <citation type="journal article" date="2013" name="J. Bacteriol.">
        <title>Evolutionary Relationships among Actinophages and a Putative Adaptation for Growth in Streptomyces spp.</title>
        <authorList>
            <person name="Smith M.C."/>
            <person name="Hendrix R.W."/>
            <person name="Dedrick R."/>
            <person name="Mitchell K."/>
            <person name="Ko C.C."/>
            <person name="Russell D."/>
            <person name="Bell E."/>
            <person name="Gregory M."/>
            <person name="Bibb M.J."/>
            <person name="Pethick F."/>
            <person name="Jacobs-Sera D."/>
            <person name="Herron P."/>
            <person name="Buttner M.J."/>
            <person name="Hatfull G.F."/>
        </authorList>
    </citation>
    <scope>NUCLEOTIDE SEQUENCE [LARGE SCALE GENOMIC DNA]</scope>
</reference>
<protein>
    <recommendedName>
        <fullName evidence="1">DUF7296 domain-containing protein</fullName>
    </recommendedName>
</protein>
<dbReference type="Pfam" id="PF23969">
    <property type="entry name" value="DUF7296"/>
    <property type="match status" value="1"/>
</dbReference>
<dbReference type="EMBL" id="KC700557">
    <property type="protein sequence ID" value="AGM12164.1"/>
    <property type="molecule type" value="Genomic_DNA"/>
</dbReference>
<keyword evidence="3" id="KW-1185">Reference proteome</keyword>
<organism evidence="2 3">
    <name type="scientific">Streptomyces phage Sujidade</name>
    <dbReference type="NCBI Taxonomy" id="1327759"/>
    <lineage>
        <taxon>Viruses</taxon>
        <taxon>Duplodnaviria</taxon>
        <taxon>Heunggongvirae</taxon>
        <taxon>Uroviricota</taxon>
        <taxon>Caudoviricetes</taxon>
        <taxon>Arquatrovirinae</taxon>
        <taxon>Likavirus</taxon>
        <taxon>Likavirus sujidade</taxon>
    </lineage>
</organism>
<gene>
    <name evidence="2" type="primary">66</name>
    <name evidence="2" type="ORF">SUJIDADE_66</name>
</gene>
<name>R4T8L9_9CAUD</name>
<evidence type="ECO:0000259" key="1">
    <source>
        <dbReference type="Pfam" id="PF23969"/>
    </source>
</evidence>
<proteinExistence type="predicted"/>